<keyword evidence="3 6" id="KW-0812">Transmembrane</keyword>
<feature type="transmembrane region" description="Helical" evidence="7">
    <location>
        <begin position="20"/>
        <end position="39"/>
    </location>
</feature>
<dbReference type="InterPro" id="IPR001626">
    <property type="entry name" value="ABC_TroCD"/>
</dbReference>
<comment type="caution">
    <text evidence="8">The sequence shown here is derived from an EMBL/GenBank/DDBJ whole genome shotgun (WGS) entry which is preliminary data.</text>
</comment>
<dbReference type="Proteomes" id="UP000192872">
    <property type="component" value="Unassembled WGS sequence"/>
</dbReference>
<dbReference type="PANTHER" id="PTHR30477:SF13">
    <property type="entry name" value="IRON TRANSPORT SYSTEM MEMBRANE PROTEIN HI_0360-RELATED"/>
    <property type="match status" value="1"/>
</dbReference>
<evidence type="ECO:0000313" key="9">
    <source>
        <dbReference type="Proteomes" id="UP000192872"/>
    </source>
</evidence>
<evidence type="ECO:0000313" key="8">
    <source>
        <dbReference type="EMBL" id="OQW51219.1"/>
    </source>
</evidence>
<keyword evidence="6" id="KW-0813">Transport</keyword>
<feature type="transmembrane region" description="Helical" evidence="7">
    <location>
        <begin position="72"/>
        <end position="90"/>
    </location>
</feature>
<evidence type="ECO:0000256" key="5">
    <source>
        <dbReference type="ARBA" id="ARBA00023136"/>
    </source>
</evidence>
<keyword evidence="4 7" id="KW-1133">Transmembrane helix</keyword>
<proteinExistence type="inferred from homology"/>
<dbReference type="RefSeq" id="WP_376801549.1">
    <property type="nucleotide sequence ID" value="NZ_DBNB01000022.1"/>
</dbReference>
<dbReference type="GO" id="GO:0010043">
    <property type="term" value="P:response to zinc ion"/>
    <property type="evidence" value="ECO:0007669"/>
    <property type="project" value="TreeGrafter"/>
</dbReference>
<reference evidence="8 9" key="1">
    <citation type="journal article" date="2017" name="Water Res.">
        <title>Comammox in drinking water systems.</title>
        <authorList>
            <person name="Wang Y."/>
            <person name="Ma L."/>
            <person name="Mao Y."/>
            <person name="Jiang X."/>
            <person name="Xia Y."/>
            <person name="Yu K."/>
            <person name="Li B."/>
            <person name="Zhang T."/>
        </authorList>
    </citation>
    <scope>NUCLEOTIDE SEQUENCE [LARGE SCALE GENOMIC DNA]</scope>
    <source>
        <strain evidence="8">SG_bin8</strain>
    </source>
</reference>
<feature type="transmembrane region" description="Helical" evidence="7">
    <location>
        <begin position="204"/>
        <end position="221"/>
    </location>
</feature>
<evidence type="ECO:0000256" key="2">
    <source>
        <dbReference type="ARBA" id="ARBA00008034"/>
    </source>
</evidence>
<feature type="transmembrane region" description="Helical" evidence="7">
    <location>
        <begin position="255"/>
        <end position="278"/>
    </location>
</feature>
<gene>
    <name evidence="8" type="ORF">A4S15_12365</name>
</gene>
<evidence type="ECO:0000256" key="6">
    <source>
        <dbReference type="RuleBase" id="RU003943"/>
    </source>
</evidence>
<feature type="transmembrane region" description="Helical" evidence="7">
    <location>
        <begin position="140"/>
        <end position="159"/>
    </location>
</feature>
<dbReference type="Pfam" id="PF00950">
    <property type="entry name" value="ABC-3"/>
    <property type="match status" value="1"/>
</dbReference>
<feature type="transmembrane region" description="Helical" evidence="7">
    <location>
        <begin position="48"/>
        <end position="66"/>
    </location>
</feature>
<feature type="transmembrane region" description="Helical" evidence="7">
    <location>
        <begin position="102"/>
        <end position="120"/>
    </location>
</feature>
<dbReference type="AlphaFoldDB" id="A0A1W9HUU7"/>
<keyword evidence="5 7" id="KW-0472">Membrane</keyword>
<feature type="transmembrane region" description="Helical" evidence="7">
    <location>
        <begin position="228"/>
        <end position="249"/>
    </location>
</feature>
<name>A0A1W9HUU7_9HYPH</name>
<accession>A0A1W9HUU7</accession>
<dbReference type="PANTHER" id="PTHR30477">
    <property type="entry name" value="ABC-TRANSPORTER METAL-BINDING PROTEIN"/>
    <property type="match status" value="1"/>
</dbReference>
<comment type="similarity">
    <text evidence="2 6">Belongs to the ABC-3 integral membrane protein family.</text>
</comment>
<comment type="subcellular location">
    <subcellularLocation>
        <location evidence="6">Cell membrane</location>
        <topology evidence="6">Multi-pass membrane protein</topology>
    </subcellularLocation>
    <subcellularLocation>
        <location evidence="1">Membrane</location>
        <topology evidence="1">Multi-pass membrane protein</topology>
    </subcellularLocation>
</comment>
<evidence type="ECO:0000256" key="1">
    <source>
        <dbReference type="ARBA" id="ARBA00004141"/>
    </source>
</evidence>
<dbReference type="STRING" id="1827387.A4S15_12365"/>
<sequence>MLYSLLIAPFVEFDFMRRALIGLFALGLGAAPVGVFLMLRRMSLTGDAVAHAILPGVAVGFALAGFSVVAMTVGGLIAGFIVVVVSGIAARSTALNEDATLAAFYLVSLACGVMLVSARGSNVDLLHFLFGHVLALDDPSLLLIAMTNSLSLIVLALFYRPLVIDSVDPQFLSTLSRAGGVAHLVFLAVVVITTVGAIQALGTLLGVAAMILPAVAARFWTRDVNTMVLTAPLFGISANIIGLLVSYHGDSETGPAIVLTQGFAVFLSLMFGRAGGLVPRLLRPRHRVA</sequence>
<evidence type="ECO:0000256" key="3">
    <source>
        <dbReference type="ARBA" id="ARBA00022692"/>
    </source>
</evidence>
<evidence type="ECO:0000256" key="7">
    <source>
        <dbReference type="SAM" id="Phobius"/>
    </source>
</evidence>
<protein>
    <submittedName>
        <fullName evidence="8">Zinc ABC transporter permease</fullName>
    </submittedName>
</protein>
<dbReference type="EMBL" id="LWDL01000021">
    <property type="protein sequence ID" value="OQW51219.1"/>
    <property type="molecule type" value="Genomic_DNA"/>
</dbReference>
<feature type="transmembrane region" description="Helical" evidence="7">
    <location>
        <begin position="180"/>
        <end position="198"/>
    </location>
</feature>
<organism evidence="8 9">
    <name type="scientific">Candidatus Raskinella chloraquaticus</name>
    <dbReference type="NCBI Taxonomy" id="1951219"/>
    <lineage>
        <taxon>Bacteria</taxon>
        <taxon>Pseudomonadati</taxon>
        <taxon>Pseudomonadota</taxon>
        <taxon>Alphaproteobacteria</taxon>
        <taxon>Hyphomicrobiales</taxon>
        <taxon>Phreatobacteraceae</taxon>
        <taxon>Candidatus Raskinella</taxon>
    </lineage>
</organism>
<evidence type="ECO:0000256" key="4">
    <source>
        <dbReference type="ARBA" id="ARBA00022989"/>
    </source>
</evidence>
<dbReference type="SUPFAM" id="SSF81345">
    <property type="entry name" value="ABC transporter involved in vitamin B12 uptake, BtuC"/>
    <property type="match status" value="1"/>
</dbReference>
<dbReference type="Gene3D" id="1.10.3470.10">
    <property type="entry name" value="ABC transporter involved in vitamin B12 uptake, BtuC"/>
    <property type="match status" value="1"/>
</dbReference>
<dbReference type="GO" id="GO:0055085">
    <property type="term" value="P:transmembrane transport"/>
    <property type="evidence" value="ECO:0007669"/>
    <property type="project" value="InterPro"/>
</dbReference>
<dbReference type="GO" id="GO:0043190">
    <property type="term" value="C:ATP-binding cassette (ABC) transporter complex"/>
    <property type="evidence" value="ECO:0007669"/>
    <property type="project" value="InterPro"/>
</dbReference>
<dbReference type="InterPro" id="IPR037294">
    <property type="entry name" value="ABC_BtuC-like"/>
</dbReference>